<evidence type="ECO:0000313" key="1">
    <source>
        <dbReference type="EMBL" id="KAF3541829.1"/>
    </source>
</evidence>
<gene>
    <name evidence="1" type="ORF">F2Q69_00024384</name>
</gene>
<proteinExistence type="predicted"/>
<evidence type="ECO:0000313" key="2">
    <source>
        <dbReference type="Proteomes" id="UP000712600"/>
    </source>
</evidence>
<dbReference type="Proteomes" id="UP000712600">
    <property type="component" value="Unassembled WGS sequence"/>
</dbReference>
<dbReference type="EMBL" id="QGKX02001290">
    <property type="protein sequence ID" value="KAF3541829.1"/>
    <property type="molecule type" value="Genomic_DNA"/>
</dbReference>
<accession>A0A8S9QGR2</accession>
<dbReference type="AlphaFoldDB" id="A0A8S9QGR2"/>
<organism evidence="1 2">
    <name type="scientific">Brassica cretica</name>
    <name type="common">Mustard</name>
    <dbReference type="NCBI Taxonomy" id="69181"/>
    <lineage>
        <taxon>Eukaryota</taxon>
        <taxon>Viridiplantae</taxon>
        <taxon>Streptophyta</taxon>
        <taxon>Embryophyta</taxon>
        <taxon>Tracheophyta</taxon>
        <taxon>Spermatophyta</taxon>
        <taxon>Magnoliopsida</taxon>
        <taxon>eudicotyledons</taxon>
        <taxon>Gunneridae</taxon>
        <taxon>Pentapetalae</taxon>
        <taxon>rosids</taxon>
        <taxon>malvids</taxon>
        <taxon>Brassicales</taxon>
        <taxon>Brassicaceae</taxon>
        <taxon>Brassiceae</taxon>
        <taxon>Brassica</taxon>
    </lineage>
</organism>
<protein>
    <submittedName>
        <fullName evidence="1">Uncharacterized protein</fullName>
    </submittedName>
</protein>
<reference evidence="1" key="1">
    <citation type="submission" date="2019-12" db="EMBL/GenBank/DDBJ databases">
        <title>Genome sequencing and annotation of Brassica cretica.</title>
        <authorList>
            <person name="Studholme D.J."/>
            <person name="Sarris P."/>
        </authorList>
    </citation>
    <scope>NUCLEOTIDE SEQUENCE</scope>
    <source>
        <strain evidence="1">PFS-109/04</strain>
        <tissue evidence="1">Leaf</tissue>
    </source>
</reference>
<sequence>MDKLVREIETGSSMEGFGKICVSAVRELRSLEQEIGSQERLDQTMYLGAVMLAKACWIFDDGSKIWDDHLSLDYRFFSCESLDQSECLWLGCSLRLSWIARWLLDDLK</sequence>
<comment type="caution">
    <text evidence="1">The sequence shown here is derived from an EMBL/GenBank/DDBJ whole genome shotgun (WGS) entry which is preliminary data.</text>
</comment>
<name>A0A8S9QGR2_BRACR</name>